<feature type="domain" description="Thioredoxin" evidence="2">
    <location>
        <begin position="27"/>
        <end position="156"/>
    </location>
</feature>
<sequence>MVRQQKHRPPVLLSQPRDIRTNYYMRRLLASILFSFTIIGAVCQTDFRDISFDEARKAASREGKLVFMDFYTSWCGPCKRMTDQVFPQKSVGDYMNATFIPLKLDAEKGGSELAARYKVKSYPTYIVTDTAGHEIARLSCAMPAEEFLEKVRHAIDYGMTPERIKERFESGERTPQLVEAYAMQLVDKGEYRNINKIIDEYYHSLTDSQKLDPANTFVFTTFTMGFDNERTRYMIEHEEEFKKNNIKAINDRITQYHRFHK</sequence>
<keyword evidence="1" id="KW-0676">Redox-active center</keyword>
<proteinExistence type="predicted"/>
<dbReference type="InterPro" id="IPR036249">
    <property type="entry name" value="Thioredoxin-like_sf"/>
</dbReference>
<evidence type="ECO:0000313" key="4">
    <source>
        <dbReference type="Proteomes" id="UP000297635"/>
    </source>
</evidence>
<dbReference type="PROSITE" id="PS51352">
    <property type="entry name" value="THIOREDOXIN_2"/>
    <property type="match status" value="1"/>
</dbReference>
<evidence type="ECO:0000256" key="1">
    <source>
        <dbReference type="ARBA" id="ARBA00023284"/>
    </source>
</evidence>
<reference evidence="3 4" key="1">
    <citation type="submission" date="2019-02" db="EMBL/GenBank/DDBJ databases">
        <title>Isolation and identification of novel species under the genus Muribaculum.</title>
        <authorList>
            <person name="Miyake S."/>
            <person name="Ding Y."/>
            <person name="Low A."/>
            <person name="Soh M."/>
            <person name="Seedorf H."/>
        </authorList>
    </citation>
    <scope>NUCLEOTIDE SEQUENCE [LARGE SCALE GENOMIC DNA]</scope>
    <source>
        <strain evidence="3 4">TLL-A3</strain>
    </source>
</reference>
<comment type="caution">
    <text evidence="3">The sequence shown here is derived from an EMBL/GenBank/DDBJ whole genome shotgun (WGS) entry which is preliminary data.</text>
</comment>
<keyword evidence="4" id="KW-1185">Reference proteome</keyword>
<organism evidence="3 4">
    <name type="scientific">Duncaniella freteri</name>
    <dbReference type="NCBI Taxonomy" id="2530391"/>
    <lineage>
        <taxon>Bacteria</taxon>
        <taxon>Pseudomonadati</taxon>
        <taxon>Bacteroidota</taxon>
        <taxon>Bacteroidia</taxon>
        <taxon>Bacteroidales</taxon>
        <taxon>Muribaculaceae</taxon>
        <taxon>Duncaniella</taxon>
    </lineage>
</organism>
<dbReference type="AlphaFoldDB" id="A0A4Z0V4K7"/>
<dbReference type="Pfam" id="PF13098">
    <property type="entry name" value="Thioredoxin_2"/>
    <property type="match status" value="1"/>
</dbReference>
<name>A0A4Z0V4K7_9BACT</name>
<dbReference type="GO" id="GO:0045454">
    <property type="term" value="P:cell redox homeostasis"/>
    <property type="evidence" value="ECO:0007669"/>
    <property type="project" value="TreeGrafter"/>
</dbReference>
<dbReference type="CDD" id="cd02947">
    <property type="entry name" value="TRX_family"/>
    <property type="match status" value="1"/>
</dbReference>
<dbReference type="Gene3D" id="3.40.30.10">
    <property type="entry name" value="Glutaredoxin"/>
    <property type="match status" value="1"/>
</dbReference>
<dbReference type="GO" id="GO:0015035">
    <property type="term" value="F:protein-disulfide reductase activity"/>
    <property type="evidence" value="ECO:0007669"/>
    <property type="project" value="TreeGrafter"/>
</dbReference>
<dbReference type="PANTHER" id="PTHR32234">
    <property type="entry name" value="THIOL:DISULFIDE INTERCHANGE PROTEIN DSBD"/>
    <property type="match status" value="1"/>
</dbReference>
<dbReference type="PANTHER" id="PTHR32234:SF0">
    <property type="entry name" value="THIOL:DISULFIDE INTERCHANGE PROTEIN DSBD"/>
    <property type="match status" value="1"/>
</dbReference>
<protein>
    <submittedName>
        <fullName evidence="3">Thioredoxin</fullName>
    </submittedName>
</protein>
<dbReference type="InterPro" id="IPR017937">
    <property type="entry name" value="Thioredoxin_CS"/>
</dbReference>
<dbReference type="InterPro" id="IPR012336">
    <property type="entry name" value="Thioredoxin-like_fold"/>
</dbReference>
<dbReference type="SUPFAM" id="SSF52833">
    <property type="entry name" value="Thioredoxin-like"/>
    <property type="match status" value="1"/>
</dbReference>
<dbReference type="EMBL" id="SJSA01000002">
    <property type="protein sequence ID" value="TGG36283.1"/>
    <property type="molecule type" value="Genomic_DNA"/>
</dbReference>
<dbReference type="PROSITE" id="PS00194">
    <property type="entry name" value="THIOREDOXIN_1"/>
    <property type="match status" value="1"/>
</dbReference>
<evidence type="ECO:0000313" key="3">
    <source>
        <dbReference type="EMBL" id="TGG36283.1"/>
    </source>
</evidence>
<dbReference type="InterPro" id="IPR013766">
    <property type="entry name" value="Thioredoxin_domain"/>
</dbReference>
<gene>
    <name evidence="3" type="ORF">EZ315_10440</name>
</gene>
<evidence type="ECO:0000259" key="2">
    <source>
        <dbReference type="PROSITE" id="PS51352"/>
    </source>
</evidence>
<accession>A0A4Z0V4K7</accession>
<dbReference type="Proteomes" id="UP000297635">
    <property type="component" value="Unassembled WGS sequence"/>
</dbReference>